<dbReference type="STRING" id="272621.LBA1447"/>
<keyword evidence="1" id="KW-0472">Membrane</keyword>
<evidence type="ECO:0008006" key="4">
    <source>
        <dbReference type="Google" id="ProtNLM"/>
    </source>
</evidence>
<accession>Q5FJ53</accession>
<gene>
    <name evidence="2" type="ordered locus">LBA1447</name>
</gene>
<dbReference type="GeneID" id="93289479"/>
<dbReference type="EMBL" id="CP000033">
    <property type="protein sequence ID" value="AAV43271.1"/>
    <property type="molecule type" value="Genomic_DNA"/>
</dbReference>
<dbReference type="InterPro" id="IPR032083">
    <property type="entry name" value="DUF4811"/>
</dbReference>
<dbReference type="RefSeq" id="WP_003548152.1">
    <property type="nucleotide sequence ID" value="NC_006814.3"/>
</dbReference>
<dbReference type="eggNOG" id="ENOG5032RPZ">
    <property type="taxonomic scope" value="Bacteria"/>
</dbReference>
<feature type="transmembrane region" description="Helical" evidence="1">
    <location>
        <begin position="26"/>
        <end position="44"/>
    </location>
</feature>
<name>Q5FJ53_LACAC</name>
<evidence type="ECO:0000313" key="2">
    <source>
        <dbReference type="EMBL" id="AAV43271.1"/>
    </source>
</evidence>
<dbReference type="HOGENOM" id="CLU_096771_1_0_9"/>
<dbReference type="KEGG" id="lac:LBA1447"/>
<organism evidence="3">
    <name type="scientific">Lactobacillus acidophilus (strain ATCC 700396 / NCK56 / N2 / NCFM)</name>
    <dbReference type="NCBI Taxonomy" id="272621"/>
    <lineage>
        <taxon>Bacteria</taxon>
        <taxon>Bacillati</taxon>
        <taxon>Bacillota</taxon>
        <taxon>Bacilli</taxon>
        <taxon>Lactobacillales</taxon>
        <taxon>Lactobacillaceae</taxon>
        <taxon>Lactobacillus</taxon>
    </lineage>
</organism>
<dbReference type="Pfam" id="PF16069">
    <property type="entry name" value="DUF4811"/>
    <property type="match status" value="1"/>
</dbReference>
<dbReference type="PATRIC" id="fig|272621.13.peg.1372"/>
<proteinExistence type="predicted"/>
<reference evidence="2 3" key="1">
    <citation type="journal article" date="2005" name="Proc. Natl. Acad. Sci. U.S.A.">
        <title>Complete genome sequence of the probiotic lactic acid bacterium Lactobacillus acidophilus NCFM.</title>
        <authorList>
            <person name="Altermann E."/>
            <person name="Russell W.M."/>
            <person name="Azcarate-Peril M.A."/>
            <person name="Barrangou R."/>
            <person name="Buck B.L."/>
            <person name="McAuliffe O."/>
            <person name="Souther N."/>
            <person name="Dobson A."/>
            <person name="Duong T."/>
            <person name="Callanan M."/>
            <person name="Lick S."/>
            <person name="Hamrick A."/>
            <person name="Cano R."/>
            <person name="Klaenhammer T.R."/>
        </authorList>
    </citation>
    <scope>NUCLEOTIDE SEQUENCE [LARGE SCALE GENOMIC DNA]</scope>
    <source>
        <strain evidence="3">ATCC 700396 / NCK56 / N2 / NCFM</strain>
    </source>
</reference>
<keyword evidence="3" id="KW-1185">Reference proteome</keyword>
<keyword evidence="1" id="KW-1133">Transmembrane helix</keyword>
<dbReference type="BioCyc" id="LACI272621:G1G49-1420-MONOMER"/>
<evidence type="ECO:0000256" key="1">
    <source>
        <dbReference type="SAM" id="Phobius"/>
    </source>
</evidence>
<dbReference type="Proteomes" id="UP000006381">
    <property type="component" value="Chromosome"/>
</dbReference>
<dbReference type="AlphaFoldDB" id="Q5FJ53"/>
<protein>
    <recommendedName>
        <fullName evidence="4">DUF4811 domain-containing protein</fullName>
    </recommendedName>
</protein>
<evidence type="ECO:0000313" key="3">
    <source>
        <dbReference type="Proteomes" id="UP000006381"/>
    </source>
</evidence>
<dbReference type="OrthoDB" id="2249491at2"/>
<keyword evidence="1" id="KW-0812">Transmembrane</keyword>
<sequence>MILIILILAVIAFIYFNVIPKKGHMPIAIISLIIAALSIVGIVAHDYNHFGMKTQTTTVKKELVSSASPQLPILLYQPLGNGAEKIYLYKTNNAAKKPTPIKTNKTHASVKTANKASVTIKTERYIFRNNIDKFLYDWFGHNNELKHREYTFNVPKNWKVLSVKEAKALQKKMAKQAALMKKMQQMKQAQMKK</sequence>